<organism evidence="1 2">
    <name type="scientific">Candidatus Woesebacteria bacterium GW2011_GWB1_44_11b</name>
    <dbReference type="NCBI Taxonomy" id="1618580"/>
    <lineage>
        <taxon>Bacteria</taxon>
        <taxon>Candidatus Woeseibacteriota</taxon>
    </lineage>
</organism>
<dbReference type="EMBL" id="LCHL01000004">
    <property type="protein sequence ID" value="KKT34097.1"/>
    <property type="molecule type" value="Genomic_DNA"/>
</dbReference>
<protein>
    <submittedName>
        <fullName evidence="1">Uncharacterized protein</fullName>
    </submittedName>
</protein>
<comment type="caution">
    <text evidence="1">The sequence shown here is derived from an EMBL/GenBank/DDBJ whole genome shotgun (WGS) entry which is preliminary data.</text>
</comment>
<dbReference type="AlphaFoldDB" id="A0A0G1IQT1"/>
<name>A0A0G1IQT1_9BACT</name>
<dbReference type="Proteomes" id="UP000034192">
    <property type="component" value="Unassembled WGS sequence"/>
</dbReference>
<gene>
    <name evidence="1" type="ORF">UW21_C0004G0017</name>
</gene>
<feature type="non-terminal residue" evidence="1">
    <location>
        <position position="1"/>
    </location>
</feature>
<accession>A0A0G1IQT1</accession>
<evidence type="ECO:0000313" key="1">
    <source>
        <dbReference type="EMBL" id="KKT34097.1"/>
    </source>
</evidence>
<evidence type="ECO:0000313" key="2">
    <source>
        <dbReference type="Proteomes" id="UP000034192"/>
    </source>
</evidence>
<reference evidence="1 2" key="1">
    <citation type="journal article" date="2015" name="Nature">
        <title>rRNA introns, odd ribosomes, and small enigmatic genomes across a large radiation of phyla.</title>
        <authorList>
            <person name="Brown C.T."/>
            <person name="Hug L.A."/>
            <person name="Thomas B.C."/>
            <person name="Sharon I."/>
            <person name="Castelle C.J."/>
            <person name="Singh A."/>
            <person name="Wilkins M.J."/>
            <person name="Williams K.H."/>
            <person name="Banfield J.F."/>
        </authorList>
    </citation>
    <scope>NUCLEOTIDE SEQUENCE [LARGE SCALE GENOMIC DNA]</scope>
</reference>
<sequence>TETLAPTAVPTSTPTVIPSPTVTSTPAFVLPPIYPGVIDWDDMGDHLYVCRFDNEYGDKYWVTEKDLLEKFIPELNLNPSISWGYVGGGFTGDFGCWGVIPWPRVRSYDTGYNINGKDIFIYTLDSQYYDGLHPRPISPEYITGEFKIQIPDIGAPEQ</sequence>
<proteinExistence type="predicted"/>